<evidence type="ECO:0000313" key="2">
    <source>
        <dbReference type="Proteomes" id="UP000624041"/>
    </source>
</evidence>
<dbReference type="Proteomes" id="UP000624041">
    <property type="component" value="Unassembled WGS sequence"/>
</dbReference>
<accession>A0A917XYD9</accession>
<protein>
    <submittedName>
        <fullName evidence="1">Anti-sigma-G factor Gin</fullName>
    </submittedName>
</protein>
<name>A0A917XYD9_9BACI</name>
<dbReference type="Pfam" id="PF10764">
    <property type="entry name" value="Gin"/>
    <property type="match status" value="1"/>
</dbReference>
<reference evidence="1" key="1">
    <citation type="journal article" date="2014" name="Int. J. Syst. Evol. Microbiol.">
        <title>Complete genome sequence of Corynebacterium casei LMG S-19264T (=DSM 44701T), isolated from a smear-ripened cheese.</title>
        <authorList>
            <consortium name="US DOE Joint Genome Institute (JGI-PGF)"/>
            <person name="Walter F."/>
            <person name="Albersmeier A."/>
            <person name="Kalinowski J."/>
            <person name="Ruckert C."/>
        </authorList>
    </citation>
    <scope>NUCLEOTIDE SEQUENCE</scope>
    <source>
        <strain evidence="1">JCM 17251</strain>
    </source>
</reference>
<comment type="caution">
    <text evidence="1">The sequence shown here is derived from an EMBL/GenBank/DDBJ whole genome shotgun (WGS) entry which is preliminary data.</text>
</comment>
<keyword evidence="2" id="KW-1185">Reference proteome</keyword>
<dbReference type="EMBL" id="BMOS01000011">
    <property type="protein sequence ID" value="GGN57910.1"/>
    <property type="molecule type" value="Genomic_DNA"/>
</dbReference>
<dbReference type="AlphaFoldDB" id="A0A917XYD9"/>
<sequence>MEAKVLKHCGICEEDKEHGIHLYTMFICKECEYNIIHTEPREEKYRYYVKKLKNVNQQQLFS</sequence>
<organism evidence="1 2">
    <name type="scientific">Oceanobacillus indicireducens</name>
    <dbReference type="NCBI Taxonomy" id="1004261"/>
    <lineage>
        <taxon>Bacteria</taxon>
        <taxon>Bacillati</taxon>
        <taxon>Bacillota</taxon>
        <taxon>Bacilli</taxon>
        <taxon>Bacillales</taxon>
        <taxon>Bacillaceae</taxon>
        <taxon>Oceanobacillus</taxon>
    </lineage>
</organism>
<reference evidence="1" key="2">
    <citation type="submission" date="2020-09" db="EMBL/GenBank/DDBJ databases">
        <authorList>
            <person name="Sun Q."/>
            <person name="Ohkuma M."/>
        </authorList>
    </citation>
    <scope>NUCLEOTIDE SEQUENCE</scope>
    <source>
        <strain evidence="1">JCM 17251</strain>
    </source>
</reference>
<gene>
    <name evidence="1" type="primary">csfB</name>
    <name evidence="1" type="ORF">GCM10007971_19410</name>
</gene>
<dbReference type="RefSeq" id="WP_188856989.1">
    <property type="nucleotide sequence ID" value="NZ_BMOS01000011.1"/>
</dbReference>
<evidence type="ECO:0000313" key="1">
    <source>
        <dbReference type="EMBL" id="GGN57910.1"/>
    </source>
</evidence>
<proteinExistence type="predicted"/>
<dbReference type="InterPro" id="IPR019700">
    <property type="entry name" value="Sigma-G_inhibitor_Gin"/>
</dbReference>